<accession>A0A7D5KZD2</accession>
<gene>
    <name evidence="5" type="ORF">HYG82_09020</name>
</gene>
<dbReference type="AlphaFoldDB" id="A0A7D5KZD2"/>
<proteinExistence type="predicted"/>
<dbReference type="InterPro" id="IPR007050">
    <property type="entry name" value="HTH_bacterioopsin"/>
</dbReference>
<evidence type="ECO:0000256" key="1">
    <source>
        <dbReference type="ARBA" id="ARBA00023015"/>
    </source>
</evidence>
<dbReference type="PANTHER" id="PTHR34236">
    <property type="entry name" value="DIMETHYL SULFOXIDE REDUCTASE TRANSCRIPTIONAL ACTIVATOR"/>
    <property type="match status" value="1"/>
</dbReference>
<evidence type="ECO:0000313" key="5">
    <source>
        <dbReference type="EMBL" id="QLG48980.1"/>
    </source>
</evidence>
<keyword evidence="6" id="KW-1185">Reference proteome</keyword>
<dbReference type="InterPro" id="IPR056493">
    <property type="entry name" value="HVO_0513_N"/>
</dbReference>
<dbReference type="OrthoDB" id="27447at2157"/>
<keyword evidence="2" id="KW-0804">Transcription</keyword>
<evidence type="ECO:0000259" key="3">
    <source>
        <dbReference type="Pfam" id="PF04967"/>
    </source>
</evidence>
<dbReference type="Proteomes" id="UP000509241">
    <property type="component" value="Chromosome"/>
</dbReference>
<sequence>MKSMCIELQYTKETTPPIHDGICSSPDIDREVIVGGQAVDGVETITSFVYGDPEAYEPLLLEHEPVLEYDMTRSEDGFFLYLRRELGSDGLSLLNALSQDTVVIVPPIEIRSDRTIRMTVVDHPTDLNGVVDDLSADVTFDIRWVSDEVTVTETAVSDRQLAALQAAWDVGFYEVPRQAGIEAVADELECAVSTASELVRRGEANAVERVLDGGL</sequence>
<dbReference type="PANTHER" id="PTHR34236:SF1">
    <property type="entry name" value="DIMETHYL SULFOXIDE REDUCTASE TRANSCRIPTIONAL ACTIVATOR"/>
    <property type="match status" value="1"/>
</dbReference>
<keyword evidence="1" id="KW-0805">Transcription regulation</keyword>
<organism evidence="5 6">
    <name type="scientific">Natrinema halophilum</name>
    <dbReference type="NCBI Taxonomy" id="1699371"/>
    <lineage>
        <taxon>Archaea</taxon>
        <taxon>Methanobacteriati</taxon>
        <taxon>Methanobacteriota</taxon>
        <taxon>Stenosarchaea group</taxon>
        <taxon>Halobacteria</taxon>
        <taxon>Halobacteriales</taxon>
        <taxon>Natrialbaceae</taxon>
        <taxon>Natrinema</taxon>
    </lineage>
</organism>
<reference evidence="5 6" key="1">
    <citation type="submission" date="2020-07" db="EMBL/GenBank/DDBJ databases">
        <authorList>
            <person name="Cui H."/>
        </authorList>
    </citation>
    <scope>NUCLEOTIDE SEQUENCE [LARGE SCALE GENOMIC DNA]</scope>
    <source>
        <strain evidence="5 6">YPL8</strain>
    </source>
</reference>
<evidence type="ECO:0000259" key="4">
    <source>
        <dbReference type="Pfam" id="PF24278"/>
    </source>
</evidence>
<evidence type="ECO:0000256" key="2">
    <source>
        <dbReference type="ARBA" id="ARBA00023163"/>
    </source>
</evidence>
<dbReference type="GeneID" id="56033429"/>
<dbReference type="RefSeq" id="WP_179260716.1">
    <property type="nucleotide sequence ID" value="NZ_CP058601.1"/>
</dbReference>
<evidence type="ECO:0000313" key="6">
    <source>
        <dbReference type="Proteomes" id="UP000509241"/>
    </source>
</evidence>
<protein>
    <submittedName>
        <fullName evidence="5">Helix-turn-helix domain-containing protein</fullName>
    </submittedName>
</protein>
<feature type="domain" description="HVO-0513-like N-terminal" evidence="4">
    <location>
        <begin position="17"/>
        <end position="144"/>
    </location>
</feature>
<feature type="domain" description="HTH bat-type" evidence="3">
    <location>
        <begin position="157"/>
        <end position="204"/>
    </location>
</feature>
<dbReference type="Pfam" id="PF04967">
    <property type="entry name" value="HTH_10"/>
    <property type="match status" value="1"/>
</dbReference>
<dbReference type="Pfam" id="PF24278">
    <property type="entry name" value="HVO_0513_N"/>
    <property type="match status" value="1"/>
</dbReference>
<name>A0A7D5KZD2_9EURY</name>
<dbReference type="EMBL" id="CP058601">
    <property type="protein sequence ID" value="QLG48980.1"/>
    <property type="molecule type" value="Genomic_DNA"/>
</dbReference>
<dbReference type="KEGG" id="haly:HYG82_09020"/>